<comment type="subunit">
    <text evidence="4">Homodimer.</text>
</comment>
<dbReference type="GO" id="GO:0003723">
    <property type="term" value="F:RNA binding"/>
    <property type="evidence" value="ECO:0007669"/>
    <property type="project" value="InterPro"/>
</dbReference>
<feature type="domain" description="Pseudouridine synthase I TruA alpha/beta" evidence="6">
    <location>
        <begin position="17"/>
        <end position="112"/>
    </location>
</feature>
<proteinExistence type="inferred from homology"/>
<feature type="domain" description="Pseudouridine synthase I TruA alpha/beta" evidence="6">
    <location>
        <begin position="153"/>
        <end position="255"/>
    </location>
</feature>
<dbReference type="CDD" id="cd02570">
    <property type="entry name" value="PseudoU_synth_EcTruA"/>
    <property type="match status" value="1"/>
</dbReference>
<dbReference type="FunFam" id="3.30.70.580:FF:000001">
    <property type="entry name" value="tRNA pseudouridine synthase A"/>
    <property type="match status" value="1"/>
</dbReference>
<reference evidence="7" key="2">
    <citation type="journal article" date="2022" name="Microbiol. Resour. Announc.">
        <title>Metagenome Sequencing to Explore Phylogenomics of Terrestrial Cyanobacteria.</title>
        <authorList>
            <person name="Ward R.D."/>
            <person name="Stajich J.E."/>
            <person name="Johansen J.R."/>
            <person name="Huntemann M."/>
            <person name="Clum A."/>
            <person name="Foster B."/>
            <person name="Foster B."/>
            <person name="Roux S."/>
            <person name="Palaniappan K."/>
            <person name="Varghese N."/>
            <person name="Mukherjee S."/>
            <person name="Reddy T.B.K."/>
            <person name="Daum C."/>
            <person name="Copeland A."/>
            <person name="Chen I.A."/>
            <person name="Ivanova N.N."/>
            <person name="Kyrpides N.C."/>
            <person name="Shapiro N."/>
            <person name="Eloe-Fadrosh E.A."/>
            <person name="Pietrasiak N."/>
        </authorList>
    </citation>
    <scope>NUCLEOTIDE SEQUENCE</scope>
    <source>
        <strain evidence="7">JT2-VF2</strain>
    </source>
</reference>
<dbReference type="EC" id="5.4.99.12" evidence="4"/>
<evidence type="ECO:0000256" key="4">
    <source>
        <dbReference type="HAMAP-Rule" id="MF_00171"/>
    </source>
</evidence>
<accession>A0A951PZ19</accession>
<dbReference type="GO" id="GO:0160147">
    <property type="term" value="F:tRNA pseudouridine(38-40) synthase activity"/>
    <property type="evidence" value="ECO:0007669"/>
    <property type="project" value="UniProtKB-EC"/>
</dbReference>
<dbReference type="Gene3D" id="3.30.70.580">
    <property type="entry name" value="Pseudouridine synthase I, catalytic domain, N-terminal subdomain"/>
    <property type="match status" value="1"/>
</dbReference>
<protein>
    <recommendedName>
        <fullName evidence="4">tRNA pseudouridine synthase A</fullName>
        <ecNumber evidence="4">5.4.99.12</ecNumber>
    </recommendedName>
    <alternativeName>
        <fullName evidence="4">tRNA pseudouridine(38-40) synthase</fullName>
    </alternativeName>
    <alternativeName>
        <fullName evidence="4">tRNA pseudouridylate synthase I</fullName>
    </alternativeName>
    <alternativeName>
        <fullName evidence="4">tRNA-uridine isomerase I</fullName>
    </alternativeName>
</protein>
<dbReference type="InterPro" id="IPR020095">
    <property type="entry name" value="PsdUridine_synth_TruA_C"/>
</dbReference>
<comment type="similarity">
    <text evidence="1 4 5">Belongs to the tRNA pseudouridine synthase TruA family.</text>
</comment>
<comment type="function">
    <text evidence="4">Formation of pseudouridine at positions 38, 39 and 40 in the anticodon stem and loop of transfer RNAs.</text>
</comment>
<keyword evidence="3 4" id="KW-0413">Isomerase</keyword>
<dbReference type="InterPro" id="IPR001406">
    <property type="entry name" value="PsdUridine_synth_TruA"/>
</dbReference>
<dbReference type="Gene3D" id="3.30.70.660">
    <property type="entry name" value="Pseudouridine synthase I, catalytic domain, C-terminal subdomain"/>
    <property type="match status" value="1"/>
</dbReference>
<gene>
    <name evidence="4 7" type="primary">truA</name>
    <name evidence="7" type="ORF">KME32_15975</name>
</gene>
<dbReference type="HAMAP" id="MF_00171">
    <property type="entry name" value="TruA"/>
    <property type="match status" value="1"/>
</dbReference>
<evidence type="ECO:0000313" key="7">
    <source>
        <dbReference type="EMBL" id="MBW4562615.1"/>
    </source>
</evidence>
<dbReference type="SUPFAM" id="SSF55120">
    <property type="entry name" value="Pseudouridine synthase"/>
    <property type="match status" value="1"/>
</dbReference>
<evidence type="ECO:0000259" key="6">
    <source>
        <dbReference type="Pfam" id="PF01416"/>
    </source>
</evidence>
<feature type="active site" description="Nucleophile" evidence="4">
    <location>
        <position position="61"/>
    </location>
</feature>
<keyword evidence="2 4" id="KW-0819">tRNA processing</keyword>
<dbReference type="PANTHER" id="PTHR11142">
    <property type="entry name" value="PSEUDOURIDYLATE SYNTHASE"/>
    <property type="match status" value="1"/>
</dbReference>
<evidence type="ECO:0000256" key="5">
    <source>
        <dbReference type="RuleBase" id="RU003792"/>
    </source>
</evidence>
<comment type="caution">
    <text evidence="7">The sequence shown here is derived from an EMBL/GenBank/DDBJ whole genome shotgun (WGS) entry which is preliminary data.</text>
</comment>
<dbReference type="Pfam" id="PF01416">
    <property type="entry name" value="PseudoU_synth_1"/>
    <property type="match status" value="2"/>
</dbReference>
<organism evidence="7 8">
    <name type="scientific">Mojavia pulchra JT2-VF2</name>
    <dbReference type="NCBI Taxonomy" id="287848"/>
    <lineage>
        <taxon>Bacteria</taxon>
        <taxon>Bacillati</taxon>
        <taxon>Cyanobacteriota</taxon>
        <taxon>Cyanophyceae</taxon>
        <taxon>Nostocales</taxon>
        <taxon>Nostocaceae</taxon>
    </lineage>
</organism>
<dbReference type="GO" id="GO:0031119">
    <property type="term" value="P:tRNA pseudouridine synthesis"/>
    <property type="evidence" value="ECO:0007669"/>
    <property type="project" value="UniProtKB-UniRule"/>
</dbReference>
<evidence type="ECO:0000256" key="3">
    <source>
        <dbReference type="ARBA" id="ARBA00023235"/>
    </source>
</evidence>
<dbReference type="InterPro" id="IPR020094">
    <property type="entry name" value="TruA/RsuA/RluB/E/F_N"/>
</dbReference>
<evidence type="ECO:0000313" key="8">
    <source>
        <dbReference type="Proteomes" id="UP000715781"/>
    </source>
</evidence>
<dbReference type="Proteomes" id="UP000715781">
    <property type="component" value="Unassembled WGS sequence"/>
</dbReference>
<dbReference type="InterPro" id="IPR020097">
    <property type="entry name" value="PsdUridine_synth_TruA_a/b_dom"/>
</dbReference>
<dbReference type="AlphaFoldDB" id="A0A951PZ19"/>
<reference evidence="7" key="1">
    <citation type="submission" date="2021-05" db="EMBL/GenBank/DDBJ databases">
        <authorList>
            <person name="Pietrasiak N."/>
            <person name="Ward R."/>
            <person name="Stajich J.E."/>
            <person name="Kurbessoian T."/>
        </authorList>
    </citation>
    <scope>NUCLEOTIDE SEQUENCE</scope>
    <source>
        <strain evidence="7">JT2-VF2</strain>
    </source>
</reference>
<sequence length="308" mass="34976">MLESHQPMTTHRVALVIQYLGTHFHGWQRQKQQRTVQEEIETAIAQILGYHVTLHGAGRTDAGVHAAAQVAHFESTGVIPAHKWSAILNSYLPNDILIRASAGVGNRWHARFSAAYRRYRYTIYTEDQPNLFVRPFSWHYYYAPLDESLIKAALKPLLGKHHLAAFHRAGSKRSHSWVEVQAAECHRSGPLLHIEIQADGFLYGMVRLLVGMLVQVGSGQRSLASFTELWKAERREEVKHAAPPQGLCLLRVGYPDFPFSPDVWYDNLPKFVFPTHIPGDYPHQKEDLTTPTETVYLNSTQASKLQPQ</sequence>
<dbReference type="NCBIfam" id="TIGR00071">
    <property type="entry name" value="hisT_truA"/>
    <property type="match status" value="1"/>
</dbReference>
<dbReference type="InterPro" id="IPR020103">
    <property type="entry name" value="PsdUridine_synth_cat_dom_sf"/>
</dbReference>
<dbReference type="EMBL" id="JAHHHN010000008">
    <property type="protein sequence ID" value="MBW4562615.1"/>
    <property type="molecule type" value="Genomic_DNA"/>
</dbReference>
<dbReference type="PANTHER" id="PTHR11142:SF0">
    <property type="entry name" value="TRNA PSEUDOURIDINE SYNTHASE-LIKE 1"/>
    <property type="match status" value="1"/>
</dbReference>
<comment type="caution">
    <text evidence="4">Lacks conserved residue(s) required for the propagation of feature annotation.</text>
</comment>
<evidence type="ECO:0000256" key="1">
    <source>
        <dbReference type="ARBA" id="ARBA00009375"/>
    </source>
</evidence>
<feature type="binding site" evidence="4">
    <location>
        <position position="119"/>
    </location>
    <ligand>
        <name>substrate</name>
    </ligand>
</feature>
<evidence type="ECO:0000256" key="2">
    <source>
        <dbReference type="ARBA" id="ARBA00022694"/>
    </source>
</evidence>
<comment type="catalytic activity">
    <reaction evidence="4 5">
        <text>uridine(38/39/40) in tRNA = pseudouridine(38/39/40) in tRNA</text>
        <dbReference type="Rhea" id="RHEA:22376"/>
        <dbReference type="Rhea" id="RHEA-COMP:10085"/>
        <dbReference type="Rhea" id="RHEA-COMP:10087"/>
        <dbReference type="ChEBI" id="CHEBI:65314"/>
        <dbReference type="ChEBI" id="CHEBI:65315"/>
        <dbReference type="EC" id="5.4.99.12"/>
    </reaction>
</comment>
<name>A0A951PZ19_9NOST</name>